<feature type="domain" description="DUF397" evidence="1">
    <location>
        <begin position="3"/>
        <end position="52"/>
    </location>
</feature>
<organism evidence="2 3">
    <name type="scientific">Nocardia tengchongensis</name>
    <dbReference type="NCBI Taxonomy" id="2055889"/>
    <lineage>
        <taxon>Bacteria</taxon>
        <taxon>Bacillati</taxon>
        <taxon>Actinomycetota</taxon>
        <taxon>Actinomycetes</taxon>
        <taxon>Mycobacteriales</taxon>
        <taxon>Nocardiaceae</taxon>
        <taxon>Nocardia</taxon>
    </lineage>
</organism>
<evidence type="ECO:0000259" key="1">
    <source>
        <dbReference type="Pfam" id="PF04149"/>
    </source>
</evidence>
<evidence type="ECO:0000313" key="2">
    <source>
        <dbReference type="EMBL" id="QVI25400.1"/>
    </source>
</evidence>
<accession>A0ABX8CZN9</accession>
<dbReference type="Proteomes" id="UP000683310">
    <property type="component" value="Chromosome"/>
</dbReference>
<protein>
    <submittedName>
        <fullName evidence="2">DUF397 domain-containing protein</fullName>
    </submittedName>
</protein>
<name>A0ABX8CZN9_9NOCA</name>
<evidence type="ECO:0000313" key="3">
    <source>
        <dbReference type="Proteomes" id="UP000683310"/>
    </source>
</evidence>
<reference evidence="2 3" key="1">
    <citation type="submission" date="2021-04" db="EMBL/GenBank/DDBJ databases">
        <title>Nocardia tengchongensis.</title>
        <authorList>
            <person name="Zhuang k."/>
            <person name="Ran Y."/>
            <person name="Li W."/>
        </authorList>
    </citation>
    <scope>NUCLEOTIDE SEQUENCE [LARGE SCALE GENOMIC DNA]</scope>
    <source>
        <strain evidence="2 3">CFH S0057</strain>
    </source>
</reference>
<gene>
    <name evidence="2" type="ORF">KHQ06_37270</name>
</gene>
<dbReference type="Pfam" id="PF04149">
    <property type="entry name" value="DUF397"/>
    <property type="match status" value="1"/>
</dbReference>
<dbReference type="InterPro" id="IPR007278">
    <property type="entry name" value="DUF397"/>
</dbReference>
<dbReference type="EMBL" id="CP074371">
    <property type="protein sequence ID" value="QVI25400.1"/>
    <property type="molecule type" value="Genomic_DNA"/>
</dbReference>
<proteinExistence type="predicted"/>
<sequence>MRQWYKSSRSETSNQCVEVRHDPDATLVRDTKDNGTGPILRFAPEAWTDFLGSRVWER</sequence>
<keyword evidence="3" id="KW-1185">Reference proteome</keyword>